<protein>
    <submittedName>
        <fullName evidence="1">DUF2804 domain-containing protein</fullName>
    </submittedName>
</protein>
<proteinExistence type="predicted"/>
<dbReference type="Pfam" id="PF10974">
    <property type="entry name" value="DUF2804"/>
    <property type="match status" value="1"/>
</dbReference>
<evidence type="ECO:0000313" key="2">
    <source>
        <dbReference type="Proteomes" id="UP001589568"/>
    </source>
</evidence>
<dbReference type="Proteomes" id="UP001589568">
    <property type="component" value="Unassembled WGS sequence"/>
</dbReference>
<sequence length="338" mass="37746">MQTTSPRAVREREITARVDLCRPDGRLNPDAVGWSRTPLHRANIRGWGRTMRWDYWCVTSPEMVFAFSASSLDYLAGESAFFLDRRTGRQVGARGLLVPAHGVSFSQRSGEGSVRIGAGAVRINVDETAAGTRLRLRSASLEADLLVHRVPGRESLSLVVPWSPRRFQYTVKDVGRPAEGTVRVEGRTRTFSAGSALATLDLGRGRWPSPIIWNWGAAAGRPGGRDVALQIGGKWTDGTGSVENGLFLDGRLHKISEELVWRYDTTDWHAPWHVTGDRVDLSFTPEHVRESDVRRALYMRSREAQAFGHYKGTVVADDGETVEIDGLYGWAEEVYRRW</sequence>
<dbReference type="PANTHER" id="PTHR35868:SF3">
    <property type="entry name" value="DUF2804 DOMAIN-CONTAINING PROTEIN"/>
    <property type="match status" value="1"/>
</dbReference>
<evidence type="ECO:0000313" key="1">
    <source>
        <dbReference type="EMBL" id="MFB9470296.1"/>
    </source>
</evidence>
<comment type="caution">
    <text evidence="1">The sequence shown here is derived from an EMBL/GenBank/DDBJ whole genome shotgun (WGS) entry which is preliminary data.</text>
</comment>
<organism evidence="1 2">
    <name type="scientific">Nonomuraea salmonea</name>
    <dbReference type="NCBI Taxonomy" id="46181"/>
    <lineage>
        <taxon>Bacteria</taxon>
        <taxon>Bacillati</taxon>
        <taxon>Actinomycetota</taxon>
        <taxon>Actinomycetes</taxon>
        <taxon>Streptosporangiales</taxon>
        <taxon>Streptosporangiaceae</taxon>
        <taxon>Nonomuraea</taxon>
    </lineage>
</organism>
<dbReference type="InterPro" id="IPR021243">
    <property type="entry name" value="DUF2804"/>
</dbReference>
<dbReference type="PANTHER" id="PTHR35868">
    <property type="entry name" value="DUF2804 DOMAIN-CONTAINING PROTEIN-RELATED"/>
    <property type="match status" value="1"/>
</dbReference>
<dbReference type="RefSeq" id="WP_379483130.1">
    <property type="nucleotide sequence ID" value="NZ_JBHMCF010000011.1"/>
</dbReference>
<accession>A0ABV5NJV4</accession>
<keyword evidence="2" id="KW-1185">Reference proteome</keyword>
<gene>
    <name evidence="1" type="ORF">ACFFR3_12310</name>
</gene>
<dbReference type="EMBL" id="JBHMCF010000011">
    <property type="protein sequence ID" value="MFB9470296.1"/>
    <property type="molecule type" value="Genomic_DNA"/>
</dbReference>
<name>A0ABV5NJV4_9ACTN</name>
<reference evidence="1 2" key="1">
    <citation type="submission" date="2024-09" db="EMBL/GenBank/DDBJ databases">
        <authorList>
            <person name="Sun Q."/>
            <person name="Mori K."/>
        </authorList>
    </citation>
    <scope>NUCLEOTIDE SEQUENCE [LARGE SCALE GENOMIC DNA]</scope>
    <source>
        <strain evidence="1 2">JCM 3324</strain>
    </source>
</reference>